<reference evidence="9" key="1">
    <citation type="journal article" date="2013" name="Nature">
        <title>Pan genome of the phytoplankton Emiliania underpins its global distribution.</title>
        <authorList>
            <person name="Read B.A."/>
            <person name="Kegel J."/>
            <person name="Klute M.J."/>
            <person name="Kuo A."/>
            <person name="Lefebvre S.C."/>
            <person name="Maumus F."/>
            <person name="Mayer C."/>
            <person name="Miller J."/>
            <person name="Monier A."/>
            <person name="Salamov A."/>
            <person name="Young J."/>
            <person name="Aguilar M."/>
            <person name="Claverie J.M."/>
            <person name="Frickenhaus S."/>
            <person name="Gonzalez K."/>
            <person name="Herman E.K."/>
            <person name="Lin Y.C."/>
            <person name="Napier J."/>
            <person name="Ogata H."/>
            <person name="Sarno A.F."/>
            <person name="Shmutz J."/>
            <person name="Schroeder D."/>
            <person name="de Vargas C."/>
            <person name="Verret F."/>
            <person name="von Dassow P."/>
            <person name="Valentin K."/>
            <person name="Van de Peer Y."/>
            <person name="Wheeler G."/>
            <person name="Dacks J.B."/>
            <person name="Delwiche C.F."/>
            <person name="Dyhrman S.T."/>
            <person name="Glockner G."/>
            <person name="John U."/>
            <person name="Richards T."/>
            <person name="Worden A.Z."/>
            <person name="Zhang X."/>
            <person name="Grigoriev I.V."/>
            <person name="Allen A.E."/>
            <person name="Bidle K."/>
            <person name="Borodovsky M."/>
            <person name="Bowler C."/>
            <person name="Brownlee C."/>
            <person name="Cock J.M."/>
            <person name="Elias M."/>
            <person name="Gladyshev V.N."/>
            <person name="Groth M."/>
            <person name="Guda C."/>
            <person name="Hadaegh A."/>
            <person name="Iglesias-Rodriguez M.D."/>
            <person name="Jenkins J."/>
            <person name="Jones B.M."/>
            <person name="Lawson T."/>
            <person name="Leese F."/>
            <person name="Lindquist E."/>
            <person name="Lobanov A."/>
            <person name="Lomsadze A."/>
            <person name="Malik S.B."/>
            <person name="Marsh M.E."/>
            <person name="Mackinder L."/>
            <person name="Mock T."/>
            <person name="Mueller-Roeber B."/>
            <person name="Pagarete A."/>
            <person name="Parker M."/>
            <person name="Probert I."/>
            <person name="Quesneville H."/>
            <person name="Raines C."/>
            <person name="Rensing S.A."/>
            <person name="Riano-Pachon D.M."/>
            <person name="Richier S."/>
            <person name="Rokitta S."/>
            <person name="Shiraiwa Y."/>
            <person name="Soanes D.M."/>
            <person name="van der Giezen M."/>
            <person name="Wahlund T.M."/>
            <person name="Williams B."/>
            <person name="Wilson W."/>
            <person name="Wolfe G."/>
            <person name="Wurch L.L."/>
        </authorList>
    </citation>
    <scope>NUCLEOTIDE SEQUENCE</scope>
</reference>
<dbReference type="InterPro" id="IPR007504">
    <property type="entry name" value="H/ACA_rnp_Gar1/Naf1"/>
</dbReference>
<evidence type="ECO:0000256" key="4">
    <source>
        <dbReference type="ARBA" id="ARBA00022553"/>
    </source>
</evidence>
<keyword evidence="9" id="KW-1185">Reference proteome</keyword>
<sequence length="1067" mass="110895">MPMQPVPPAQQLHMHGGCGAPQPFFSQPFCASAGQLCSQPAMYSPQQQYGMPQQCIMDPALPPFMQGMAQPGGSIHPAQWEQQAYCYPQPAGAYGAIPPLCGGAGTVSGATSASRKSFKALSAAEVNELKTKLVKTDIAAKNGAFEGLAAANRELGELDALTTEQAAAITELRAEIRGLHERALAYAAGAAFLLLLALAARGAAFACAAVAVVGALELADSAGRARLGRAYLNSVAAACHAVEAAGDAARSAASLAAIGREGLVIAAVDAAPALYHNAGRCARFLGRAALAVIEALCLADVLAQPYDIRQQAFDIAGVGSAASVNTSQTISARLTASTGHAIDLRGAVFSDNINRSIISGSYLEDMYGADARLQRAASVAEAALECTTSGTHVDAYNAALYAILGDGAAPFECASAERLDASRTCLHKAAGSPASAECLRALSRHAAGAPMPAECLKATQRLVDVVTPLGVKQIFRVPANKKELRESPERTQWEAADRKALDCILRVPGNRLVPVTVPAAAGVPIQRCVTARKIKIDQATGGLDQHDPFKSRHSADGGFAKVQRARAGLPPSGVPATSTVVDDLTAKLFVGHAAAVDAHLTKGDVGNAYVKGKRQGPVGYMALPSTLPMTDEDGTELCIELCSPLWGEECAGYEWECTFNDTIKGLGWVPCPGVPAMFSFHGEHGEARMITIVDDFLISEVNGTTITDATIAALKAAFNDEVKVDYSPTSFAGFKLERDRERRTLTLSMPQKIIEAAREHMPELLRGEQYDSEDDSESVAESEEGSADSGDSEGSDGLAECGASEAEAILDAEAALAAGATFALDELPAPSSSSLGAAEAARMPAAELVSSSDGESSDSEDVLEPAAKSARACPAEPGQVDAMRDDEDDEEESVRGGAAQSAEAGEKTRHEQPAPEAPASLPVGEQLERAAAVVSLLDDMAVLKALPGLPPLAEASLLCLPPSSGAEAVQVLGRVAEIFGPVSAPLYSVRVGDTDRLRLSVGDEVFVAPAHSSFLAPSAIKQGKGTDASGADDDEVAKRISKLEQRRESLFCVAAFFPFGGCPRSAL</sequence>
<dbReference type="AlphaFoldDB" id="A0A0D3L2A2"/>
<dbReference type="HOGENOM" id="CLU_288280_0_0_1"/>
<keyword evidence="6" id="KW-0539">Nucleus</keyword>
<dbReference type="GO" id="GO:0005732">
    <property type="term" value="C:sno(s)RNA-containing ribonucleoprotein complex"/>
    <property type="evidence" value="ECO:0007669"/>
    <property type="project" value="InterPro"/>
</dbReference>
<feature type="region of interest" description="Disordered" evidence="7">
    <location>
        <begin position="758"/>
        <end position="800"/>
    </location>
</feature>
<dbReference type="KEGG" id="ehx:EMIHUDRAFT_194871"/>
<comment type="subcellular location">
    <subcellularLocation>
        <location evidence="1">Nucleus</location>
    </subcellularLocation>
</comment>
<evidence type="ECO:0000256" key="1">
    <source>
        <dbReference type="ARBA" id="ARBA00004123"/>
    </source>
</evidence>
<dbReference type="Pfam" id="PF04410">
    <property type="entry name" value="Gar1"/>
    <property type="match status" value="1"/>
</dbReference>
<dbReference type="GO" id="GO:0000493">
    <property type="term" value="P:box H/ACA snoRNP assembly"/>
    <property type="evidence" value="ECO:0007669"/>
    <property type="project" value="InterPro"/>
</dbReference>
<feature type="compositionally biased region" description="Basic and acidic residues" evidence="7">
    <location>
        <begin position="904"/>
        <end position="913"/>
    </location>
</feature>
<dbReference type="PANTHER" id="PTHR31633">
    <property type="entry name" value="H/ACA RIBONUCLEOPROTEIN COMPLEX NON-CORE SUBUNIT NAF1"/>
    <property type="match status" value="1"/>
</dbReference>
<protein>
    <submittedName>
        <fullName evidence="8">Uncharacterized protein</fullName>
    </submittedName>
</protein>
<dbReference type="EnsemblProtists" id="EOD42137">
    <property type="protein sequence ID" value="EOD42137"/>
    <property type="gene ID" value="EMIHUDRAFT_194871"/>
</dbReference>
<name>A0A0D3L2A2_EMIH1</name>
<evidence type="ECO:0000256" key="2">
    <source>
        <dbReference type="ARBA" id="ARBA00022517"/>
    </source>
</evidence>
<dbReference type="GO" id="GO:0001522">
    <property type="term" value="P:pseudouridine synthesis"/>
    <property type="evidence" value="ECO:0007669"/>
    <property type="project" value="InterPro"/>
</dbReference>
<dbReference type="InterPro" id="IPR038664">
    <property type="entry name" value="Gar1/Naf1_Cbf5-bd_sf"/>
</dbReference>
<feature type="region of interest" description="Disordered" evidence="7">
    <location>
        <begin position="846"/>
        <end position="923"/>
    </location>
</feature>
<dbReference type="InterPro" id="IPR040309">
    <property type="entry name" value="Naf1"/>
</dbReference>
<reference evidence="8" key="2">
    <citation type="submission" date="2024-10" db="UniProtKB">
        <authorList>
            <consortium name="EnsemblProtists"/>
        </authorList>
    </citation>
    <scope>IDENTIFICATION</scope>
</reference>
<evidence type="ECO:0000256" key="5">
    <source>
        <dbReference type="ARBA" id="ARBA00022884"/>
    </source>
</evidence>
<keyword evidence="5" id="KW-0694">RNA-binding</keyword>
<evidence type="ECO:0000256" key="6">
    <source>
        <dbReference type="ARBA" id="ARBA00023242"/>
    </source>
</evidence>
<feature type="compositionally biased region" description="Acidic residues" evidence="7">
    <location>
        <begin position="770"/>
        <end position="794"/>
    </location>
</feature>
<keyword evidence="2" id="KW-0690">Ribosome biogenesis</keyword>
<dbReference type="RefSeq" id="XP_005794566.1">
    <property type="nucleotide sequence ID" value="XM_005794509.1"/>
</dbReference>
<keyword evidence="4" id="KW-0597">Phosphoprotein</keyword>
<dbReference type="STRING" id="2903.R1E416"/>
<dbReference type="GO" id="GO:0006364">
    <property type="term" value="P:rRNA processing"/>
    <property type="evidence" value="ECO:0007669"/>
    <property type="project" value="UniProtKB-KW"/>
</dbReference>
<dbReference type="GO" id="GO:0003723">
    <property type="term" value="F:RNA binding"/>
    <property type="evidence" value="ECO:0007669"/>
    <property type="project" value="UniProtKB-KW"/>
</dbReference>
<dbReference type="GeneID" id="17287407"/>
<dbReference type="PaxDb" id="2903-EOD42137"/>
<accession>A0A0D3L2A2</accession>
<evidence type="ECO:0000313" key="8">
    <source>
        <dbReference type="EnsemblProtists" id="EOD42137"/>
    </source>
</evidence>
<dbReference type="PANTHER" id="PTHR31633:SF1">
    <property type="entry name" value="H_ACA RIBONUCLEOPROTEIN COMPLEX NON-CORE SUBUNIT NAF1"/>
    <property type="match status" value="1"/>
</dbReference>
<dbReference type="Gene3D" id="2.40.10.230">
    <property type="entry name" value="Probable tRNA pseudouridine synthase domain"/>
    <property type="match status" value="1"/>
</dbReference>
<evidence type="ECO:0000313" key="9">
    <source>
        <dbReference type="Proteomes" id="UP000013827"/>
    </source>
</evidence>
<dbReference type="GO" id="GO:0005634">
    <property type="term" value="C:nucleus"/>
    <property type="evidence" value="ECO:0007669"/>
    <property type="project" value="UniProtKB-SubCell"/>
</dbReference>
<feature type="compositionally biased region" description="Basic and acidic residues" evidence="7">
    <location>
        <begin position="758"/>
        <end position="769"/>
    </location>
</feature>
<proteinExistence type="predicted"/>
<evidence type="ECO:0000256" key="7">
    <source>
        <dbReference type="SAM" id="MobiDB-lite"/>
    </source>
</evidence>
<keyword evidence="3" id="KW-0698">rRNA processing</keyword>
<dbReference type="Proteomes" id="UP000013827">
    <property type="component" value="Unassembled WGS sequence"/>
</dbReference>
<organism evidence="8 9">
    <name type="scientific">Emiliania huxleyi (strain CCMP1516)</name>
    <dbReference type="NCBI Taxonomy" id="280463"/>
    <lineage>
        <taxon>Eukaryota</taxon>
        <taxon>Haptista</taxon>
        <taxon>Haptophyta</taxon>
        <taxon>Prymnesiophyceae</taxon>
        <taxon>Isochrysidales</taxon>
        <taxon>Noelaerhabdaceae</taxon>
        <taxon>Emiliania</taxon>
    </lineage>
</organism>
<evidence type="ECO:0000256" key="3">
    <source>
        <dbReference type="ARBA" id="ARBA00022552"/>
    </source>
</evidence>
<dbReference type="eggNOG" id="KOG2236">
    <property type="taxonomic scope" value="Eukaryota"/>
</dbReference>